<keyword evidence="2" id="KW-1185">Reference proteome</keyword>
<gene>
    <name evidence="1" type="ORF">GSOID_T00017882001</name>
</gene>
<organism evidence="1 2">
    <name type="scientific">Oikopleura dioica</name>
    <name type="common">Tunicate</name>
    <dbReference type="NCBI Taxonomy" id="34765"/>
    <lineage>
        <taxon>Eukaryota</taxon>
        <taxon>Metazoa</taxon>
        <taxon>Chordata</taxon>
        <taxon>Tunicata</taxon>
        <taxon>Appendicularia</taxon>
        <taxon>Copelata</taxon>
        <taxon>Oikopleuridae</taxon>
        <taxon>Oikopleura</taxon>
    </lineage>
</organism>
<dbReference type="Proteomes" id="UP000001307">
    <property type="component" value="Unassembled WGS sequence"/>
</dbReference>
<evidence type="ECO:0000313" key="1">
    <source>
        <dbReference type="EMBL" id="CBY18243.1"/>
    </source>
</evidence>
<evidence type="ECO:0000313" key="2">
    <source>
        <dbReference type="Proteomes" id="UP000001307"/>
    </source>
</evidence>
<accession>E4X3N9</accession>
<sequence>MTFRLSKTQRSGVEVFKRCYFQEINKNQDTAAQRILFKTRQAFVPDDFELFLKEKLAKKEASLADNEAKQN</sequence>
<protein>
    <submittedName>
        <fullName evidence="1">Uncharacterized protein</fullName>
    </submittedName>
</protein>
<dbReference type="InParanoid" id="E4X3N9"/>
<reference evidence="1 2" key="1">
    <citation type="journal article" date="2010" name="Science">
        <title>Plasticity of animal genome architecture unmasked by rapid evolution of a pelagic tunicate.</title>
        <authorList>
            <person name="Denoeud F."/>
            <person name="Henriet S."/>
            <person name="Mungpakdee S."/>
            <person name="Aury J.M."/>
            <person name="Da Silva C."/>
            <person name="Brinkmann H."/>
            <person name="Mikhaleva J."/>
            <person name="Olsen L.C."/>
            <person name="Jubin C."/>
            <person name="Canestro C."/>
            <person name="Bouquet J.M."/>
            <person name="Danks G."/>
            <person name="Poulain J."/>
            <person name="Campsteijn C."/>
            <person name="Adamski M."/>
            <person name="Cross I."/>
            <person name="Yadetie F."/>
            <person name="Muffato M."/>
            <person name="Louis A."/>
            <person name="Butcher S."/>
            <person name="Tsagkogeorga G."/>
            <person name="Konrad A."/>
            <person name="Singh S."/>
            <person name="Jensen M.F."/>
            <person name="Cong E.H."/>
            <person name="Eikeseth-Otteraa H."/>
            <person name="Noel B."/>
            <person name="Anthouard V."/>
            <person name="Porcel B.M."/>
            <person name="Kachouri-Lafond R."/>
            <person name="Nishino A."/>
            <person name="Ugolini M."/>
            <person name="Chourrout P."/>
            <person name="Nishida H."/>
            <person name="Aasland R."/>
            <person name="Huzurbazar S."/>
            <person name="Westhof E."/>
            <person name="Delsuc F."/>
            <person name="Lehrach H."/>
            <person name="Reinhardt R."/>
            <person name="Weissenbach J."/>
            <person name="Roy S.W."/>
            <person name="Artiguenave F."/>
            <person name="Postlethwait J.H."/>
            <person name="Manak J.R."/>
            <person name="Thompson E.M."/>
            <person name="Jaillon O."/>
            <person name="Du Pasquier L."/>
            <person name="Boudinot P."/>
            <person name="Liberles D.A."/>
            <person name="Volff J.N."/>
            <person name="Philippe H."/>
            <person name="Lenhard B."/>
            <person name="Roest Crollius H."/>
            <person name="Wincker P."/>
            <person name="Chourrout D."/>
        </authorList>
    </citation>
    <scope>NUCLEOTIDE SEQUENCE [LARGE SCALE GENOMIC DNA]</scope>
</reference>
<proteinExistence type="predicted"/>
<name>E4X3N9_OIKDI</name>
<dbReference type="EMBL" id="FN653023">
    <property type="protein sequence ID" value="CBY18243.1"/>
    <property type="molecule type" value="Genomic_DNA"/>
</dbReference>
<dbReference type="AlphaFoldDB" id="E4X3N9"/>